<dbReference type="InterPro" id="IPR006585">
    <property type="entry name" value="FTP1"/>
</dbReference>
<feature type="domain" description="Fucolectin tachylectin-4 pentraxin-1" evidence="8">
    <location>
        <begin position="152"/>
        <end position="322"/>
    </location>
</feature>
<sequence length="693" mass="80274">MEGEPSLALKSKDLKKITHFYETLKSTSGASFHDNGIFHSYVIDLNKVFEIGEVIYHSKQNYKDIYFVETFVEFGEKDPFKTIVIPWQGNCGFFRGTLGKVTSIKCSKKLLGRIIKTQISRLCDLDRSQECKEKSFKDGIFEYNIKVKGYKVTNIAAGKQTKQSTTYFGGIPSFANDEHFIERYFFLDTCTFTKESNDHPWWRVFLLDDYLVTSLLILNNKQNPGYLHDVEIRIGYADIDDYYSERSDKFEENPLCKNFLNSTLYPEWNFITCDHPLLGSYVSIQIVRTCDEYLQGCSPRDDANRLTLCEVEVFGSRIYYSESETKPFPIVSSRVMTEKEADVLVKMGKIRFRSNEIKNRHLYWWILDLKEIVSIFEIEFVIDFDHSNEDIDDLPVQIFVGFTDMFSKKSIPNIPFKSNLTFYAGKVKHVDRETSFTSFDKTIRNFYIGRYVTIITPANCYNNEACDLIRDFEVSLTKFQKRKSDGAMYDFNWSLDHSIVADEKAEDNILPVIHQTQCSHTNAYKEYPWWIADFNSEVVIHSVTIWNTNDELSDLLREIEIRIGPDDLRNNTGDLRFDKNQICYKADTPLTKGKNICPCAQSLAGRFLTIQLVHKSREIYNILTLCKVEAEGFYINKKKSYTKNLSEHRERVGQSAIFGDQGPNLAVNLKIPTNLTWGPEYGSKSTAKLHLLT</sequence>
<evidence type="ECO:0000313" key="9">
    <source>
        <dbReference type="EMBL" id="MUP40492.1"/>
    </source>
</evidence>
<evidence type="ECO:0000256" key="1">
    <source>
        <dbReference type="ARBA" id="ARBA00002219"/>
    </source>
</evidence>
<proteinExistence type="inferred from homology"/>
<evidence type="ECO:0000259" key="8">
    <source>
        <dbReference type="SMART" id="SM00607"/>
    </source>
</evidence>
<keyword evidence="4" id="KW-0479">Metal-binding</keyword>
<dbReference type="PANTHER" id="PTHR45713">
    <property type="entry name" value="FTP DOMAIN-CONTAINING PROTEIN"/>
    <property type="match status" value="1"/>
</dbReference>
<evidence type="ECO:0000256" key="5">
    <source>
        <dbReference type="ARBA" id="ARBA00022734"/>
    </source>
</evidence>
<dbReference type="Gene3D" id="2.60.120.260">
    <property type="entry name" value="Galactose-binding domain-like"/>
    <property type="match status" value="2"/>
</dbReference>
<dbReference type="GO" id="GO:0001868">
    <property type="term" value="P:regulation of complement activation, lectin pathway"/>
    <property type="evidence" value="ECO:0007669"/>
    <property type="project" value="UniProtKB-ARBA"/>
</dbReference>
<dbReference type="AlphaFoldDB" id="A0A646QFI2"/>
<dbReference type="InterPro" id="IPR051941">
    <property type="entry name" value="BG_Antigen-Binding_Lectin"/>
</dbReference>
<comment type="function">
    <text evidence="1">Acts as a defensive agent. Recognizes blood group fucosylated oligosaccharides including A, B, H and Lewis B-type antigens. Does not recognize Lewis A antigen and has low affinity for monovalent haptens.</text>
</comment>
<evidence type="ECO:0000256" key="2">
    <source>
        <dbReference type="ARBA" id="ARBA00010147"/>
    </source>
</evidence>
<comment type="subunit">
    <text evidence="3">Homotrimer.</text>
</comment>
<organism evidence="9">
    <name type="scientific">Hemiscolopendra marginata</name>
    <dbReference type="NCBI Taxonomy" id="943146"/>
    <lineage>
        <taxon>Eukaryota</taxon>
        <taxon>Metazoa</taxon>
        <taxon>Ecdysozoa</taxon>
        <taxon>Arthropoda</taxon>
        <taxon>Myriapoda</taxon>
        <taxon>Chilopoda</taxon>
        <taxon>Pleurostigmophora</taxon>
        <taxon>Scolopendromorpha</taxon>
        <taxon>Scolopendridae</taxon>
        <taxon>Hemiscolopendra</taxon>
    </lineage>
</organism>
<dbReference type="GO" id="GO:0010185">
    <property type="term" value="P:regulation of cellular defense response"/>
    <property type="evidence" value="ECO:0007669"/>
    <property type="project" value="UniProtKB-ARBA"/>
</dbReference>
<name>A0A646QFI2_9MYRI</name>
<accession>A0A646QFI2</accession>
<comment type="similarity">
    <text evidence="2">Belongs to the fucolectin family.</text>
</comment>
<dbReference type="EMBL" id="GHBY01000315">
    <property type="protein sequence ID" value="MUP40492.1"/>
    <property type="molecule type" value="Transcribed_RNA"/>
</dbReference>
<protein>
    <submittedName>
        <fullName evidence="9">Fucolectin</fullName>
    </submittedName>
</protein>
<evidence type="ECO:0000256" key="4">
    <source>
        <dbReference type="ARBA" id="ARBA00022723"/>
    </source>
</evidence>
<keyword evidence="7" id="KW-1015">Disulfide bond</keyword>
<dbReference type="InterPro" id="IPR008979">
    <property type="entry name" value="Galactose-bd-like_sf"/>
</dbReference>
<keyword evidence="5" id="KW-0430">Lectin</keyword>
<dbReference type="SMART" id="SM00607">
    <property type="entry name" value="FTP"/>
    <property type="match status" value="1"/>
</dbReference>
<dbReference type="GO" id="GO:0046872">
    <property type="term" value="F:metal ion binding"/>
    <property type="evidence" value="ECO:0007669"/>
    <property type="project" value="UniProtKB-KW"/>
</dbReference>
<dbReference type="PANTHER" id="PTHR45713:SF6">
    <property type="entry name" value="F5_8 TYPE C DOMAIN-CONTAINING PROTEIN"/>
    <property type="match status" value="1"/>
</dbReference>
<evidence type="ECO:0000256" key="6">
    <source>
        <dbReference type="ARBA" id="ARBA00022837"/>
    </source>
</evidence>
<evidence type="ECO:0000256" key="3">
    <source>
        <dbReference type="ARBA" id="ARBA00011233"/>
    </source>
</evidence>
<dbReference type="SUPFAM" id="SSF49785">
    <property type="entry name" value="Galactose-binding domain-like"/>
    <property type="match status" value="2"/>
</dbReference>
<evidence type="ECO:0000256" key="7">
    <source>
        <dbReference type="ARBA" id="ARBA00023157"/>
    </source>
</evidence>
<reference evidence="9" key="1">
    <citation type="submission" date="2018-11" db="EMBL/GenBank/DDBJ databases">
        <title>Venom-gland transcriptomics and venom proteomics of the Florida green centipede (Hemiscolopendra marginata) reveal sex-based variation in a centipede venom.</title>
        <authorList>
            <person name="Nystrom G.S."/>
            <person name="Ward M.J."/>
            <person name="Ellsworth S.A."/>
            <person name="Rokyta D.R."/>
        </authorList>
    </citation>
    <scope>NUCLEOTIDE SEQUENCE</scope>
    <source>
        <tissue evidence="9">Venom gland</tissue>
    </source>
</reference>
<keyword evidence="6" id="KW-0106">Calcium</keyword>
<dbReference type="GO" id="GO:0042806">
    <property type="term" value="F:fucose binding"/>
    <property type="evidence" value="ECO:0007669"/>
    <property type="project" value="UniProtKB-ARBA"/>
</dbReference>